<comment type="similarity">
    <text evidence="1">Belongs to the sigma-70 factor family. ECF subfamily.</text>
</comment>
<keyword evidence="2" id="KW-0805">Transcription regulation</keyword>
<dbReference type="GO" id="GO:0016987">
    <property type="term" value="F:sigma factor activity"/>
    <property type="evidence" value="ECO:0007669"/>
    <property type="project" value="UniProtKB-KW"/>
</dbReference>
<dbReference type="InterPro" id="IPR007627">
    <property type="entry name" value="RNA_pol_sigma70_r2"/>
</dbReference>
<dbReference type="SUPFAM" id="SSF88946">
    <property type="entry name" value="Sigma2 domain of RNA polymerase sigma factors"/>
    <property type="match status" value="1"/>
</dbReference>
<reference evidence="8 10" key="2">
    <citation type="submission" date="2021-03" db="EMBL/GenBank/DDBJ databases">
        <title>Mucilaginibacter strains isolated from gold and copper mining confer multi heavy-metal resistance.</title>
        <authorList>
            <person name="Li Y."/>
        </authorList>
    </citation>
    <scope>NUCLEOTIDE SEQUENCE [LARGE SCALE GENOMIC DNA]</scope>
    <source>
        <strain evidence="8 10">P2-4</strain>
    </source>
</reference>
<organism evidence="7 9">
    <name type="scientific">Mucilaginibacter rubeus</name>
    <dbReference type="NCBI Taxonomy" id="2027860"/>
    <lineage>
        <taxon>Bacteria</taxon>
        <taxon>Pseudomonadati</taxon>
        <taxon>Bacteroidota</taxon>
        <taxon>Sphingobacteriia</taxon>
        <taxon>Sphingobacteriales</taxon>
        <taxon>Sphingobacteriaceae</taxon>
        <taxon>Mucilaginibacter</taxon>
    </lineage>
</organism>
<reference evidence="7 9" key="1">
    <citation type="submission" date="2019-08" db="EMBL/GenBank/DDBJ databases">
        <title>Comparative genome analysis confer to the adaptation heavy metal polluted environment.</title>
        <authorList>
            <person name="Li Y."/>
        </authorList>
    </citation>
    <scope>NUCLEOTIDE SEQUENCE [LARGE SCALE GENOMIC DNA]</scope>
    <source>
        <strain evidence="7 9">P2</strain>
    </source>
</reference>
<name>A0AAE6JM05_9SPHI</name>
<evidence type="ECO:0000256" key="4">
    <source>
        <dbReference type="ARBA" id="ARBA00023163"/>
    </source>
</evidence>
<feature type="domain" description="RNA polymerase sigma factor 70 region 4 type 2" evidence="6">
    <location>
        <begin position="126"/>
        <end position="175"/>
    </location>
</feature>
<dbReference type="AlphaFoldDB" id="A0AAE6JM05"/>
<dbReference type="InterPro" id="IPR014284">
    <property type="entry name" value="RNA_pol_sigma-70_dom"/>
</dbReference>
<evidence type="ECO:0000256" key="2">
    <source>
        <dbReference type="ARBA" id="ARBA00023015"/>
    </source>
</evidence>
<dbReference type="Gene3D" id="1.10.10.10">
    <property type="entry name" value="Winged helix-like DNA-binding domain superfamily/Winged helix DNA-binding domain"/>
    <property type="match status" value="1"/>
</dbReference>
<dbReference type="PANTHER" id="PTHR43133">
    <property type="entry name" value="RNA POLYMERASE ECF-TYPE SIGMA FACTO"/>
    <property type="match status" value="1"/>
</dbReference>
<dbReference type="Gene3D" id="1.10.1740.10">
    <property type="match status" value="1"/>
</dbReference>
<dbReference type="PANTHER" id="PTHR43133:SF46">
    <property type="entry name" value="RNA POLYMERASE SIGMA-70 FACTOR ECF SUBFAMILY"/>
    <property type="match status" value="1"/>
</dbReference>
<sequence length="188" mass="22680">MADLNLYSDGELLQLLSVDNHPAYLEIYKRYFELIYVHAYKKLRNEDQAKDVTQDIFTYLWFKRERISQVKDLAAYLFTSTRNRIFDLFSHEQVEQKHIDSLVRFYNKNTILPTDHQTRERDFRAYIDKQIAELPPKMRIIFELNHKDQLSYKEIAERLNTSENNVSKQVNKARTILRRKLGPLFYLI</sequence>
<dbReference type="EMBL" id="CP071880">
    <property type="protein sequence ID" value="QTE49619.1"/>
    <property type="molecule type" value="Genomic_DNA"/>
</dbReference>
<dbReference type="NCBIfam" id="TIGR02937">
    <property type="entry name" value="sigma70-ECF"/>
    <property type="match status" value="1"/>
</dbReference>
<evidence type="ECO:0000256" key="1">
    <source>
        <dbReference type="ARBA" id="ARBA00010641"/>
    </source>
</evidence>
<dbReference type="SUPFAM" id="SSF88659">
    <property type="entry name" value="Sigma3 and sigma4 domains of RNA polymerase sigma factors"/>
    <property type="match status" value="1"/>
</dbReference>
<protein>
    <submittedName>
        <fullName evidence="7">RNA polymerase sigma-70 factor</fullName>
    </submittedName>
</protein>
<dbReference type="InterPro" id="IPR013324">
    <property type="entry name" value="RNA_pol_sigma_r3/r4-like"/>
</dbReference>
<dbReference type="Proteomes" id="UP000663940">
    <property type="component" value="Chromosome"/>
</dbReference>
<feature type="domain" description="RNA polymerase sigma-70 region 2" evidence="5">
    <location>
        <begin position="27"/>
        <end position="91"/>
    </location>
</feature>
<dbReference type="InterPro" id="IPR013325">
    <property type="entry name" value="RNA_pol_sigma_r2"/>
</dbReference>
<dbReference type="NCBIfam" id="TIGR02985">
    <property type="entry name" value="Sig70_bacteroi1"/>
    <property type="match status" value="1"/>
</dbReference>
<dbReference type="Pfam" id="PF08281">
    <property type="entry name" value="Sigma70_r4_2"/>
    <property type="match status" value="1"/>
</dbReference>
<keyword evidence="4" id="KW-0804">Transcription</keyword>
<dbReference type="GO" id="GO:0006352">
    <property type="term" value="P:DNA-templated transcription initiation"/>
    <property type="evidence" value="ECO:0007669"/>
    <property type="project" value="InterPro"/>
</dbReference>
<keyword evidence="10" id="KW-1185">Reference proteome</keyword>
<evidence type="ECO:0000259" key="6">
    <source>
        <dbReference type="Pfam" id="PF08281"/>
    </source>
</evidence>
<dbReference type="InterPro" id="IPR013249">
    <property type="entry name" value="RNA_pol_sigma70_r4_t2"/>
</dbReference>
<dbReference type="InterPro" id="IPR039425">
    <property type="entry name" value="RNA_pol_sigma-70-like"/>
</dbReference>
<accession>A0AAE6JM05</accession>
<evidence type="ECO:0000313" key="8">
    <source>
        <dbReference type="EMBL" id="QTE49619.1"/>
    </source>
</evidence>
<evidence type="ECO:0000259" key="5">
    <source>
        <dbReference type="Pfam" id="PF04542"/>
    </source>
</evidence>
<evidence type="ECO:0000313" key="10">
    <source>
        <dbReference type="Proteomes" id="UP000663940"/>
    </source>
</evidence>
<dbReference type="EMBL" id="CP043451">
    <property type="protein sequence ID" value="QEM07813.1"/>
    <property type="molecule type" value="Genomic_DNA"/>
</dbReference>
<dbReference type="Proteomes" id="UP000250557">
    <property type="component" value="Chromosome"/>
</dbReference>
<keyword evidence="3" id="KW-0731">Sigma factor</keyword>
<dbReference type="Pfam" id="PF04542">
    <property type="entry name" value="Sigma70_r2"/>
    <property type="match status" value="1"/>
</dbReference>
<evidence type="ECO:0000313" key="9">
    <source>
        <dbReference type="Proteomes" id="UP000250557"/>
    </source>
</evidence>
<evidence type="ECO:0000256" key="3">
    <source>
        <dbReference type="ARBA" id="ARBA00023082"/>
    </source>
</evidence>
<dbReference type="GO" id="GO:0003677">
    <property type="term" value="F:DNA binding"/>
    <property type="evidence" value="ECO:0007669"/>
    <property type="project" value="InterPro"/>
</dbReference>
<dbReference type="InterPro" id="IPR014327">
    <property type="entry name" value="RNA_pol_sigma70_bacteroid"/>
</dbReference>
<gene>
    <name evidence="7" type="ORF">DIU31_031530</name>
    <name evidence="8" type="ORF">J3L21_29495</name>
</gene>
<dbReference type="RefSeq" id="WP_112653939.1">
    <property type="nucleotide sequence ID" value="NZ_CP043451.1"/>
</dbReference>
<proteinExistence type="inferred from homology"/>
<evidence type="ECO:0000313" key="7">
    <source>
        <dbReference type="EMBL" id="QEM07813.1"/>
    </source>
</evidence>
<dbReference type="InterPro" id="IPR036388">
    <property type="entry name" value="WH-like_DNA-bd_sf"/>
</dbReference>